<reference evidence="2" key="1">
    <citation type="submission" date="2021-02" db="EMBL/GenBank/DDBJ databases">
        <authorList>
            <person name="Nowell W R."/>
        </authorList>
    </citation>
    <scope>NUCLEOTIDE SEQUENCE</scope>
</reference>
<comment type="caution">
    <text evidence="2">The sequence shown here is derived from an EMBL/GenBank/DDBJ whole genome shotgun (WGS) entry which is preliminary data.</text>
</comment>
<sequence>MRLFNGLVTVTARNNIKVGETSVAKQTAAPVVSESPAVIQRWKRDFSKTKADEITYDYISVGSGSAGAVLANRLSEQNDKQVLLIKGGGAEGVSYCILLTFSFYLNLTVVRSLNATAKLEIAK</sequence>
<gene>
    <name evidence="2" type="ORF">SEV965_LOCUS19006</name>
</gene>
<evidence type="ECO:0000313" key="2">
    <source>
        <dbReference type="EMBL" id="CAF1161617.1"/>
    </source>
</evidence>
<dbReference type="InterPro" id="IPR012132">
    <property type="entry name" value="GMC_OxRdtase"/>
</dbReference>
<dbReference type="Proteomes" id="UP000663889">
    <property type="component" value="Unassembled WGS sequence"/>
</dbReference>
<dbReference type="GO" id="GO:0016491">
    <property type="term" value="F:oxidoreductase activity"/>
    <property type="evidence" value="ECO:0007669"/>
    <property type="project" value="TreeGrafter"/>
</dbReference>
<evidence type="ECO:0000256" key="1">
    <source>
        <dbReference type="ARBA" id="ARBA00010790"/>
    </source>
</evidence>
<dbReference type="GO" id="GO:0050660">
    <property type="term" value="F:flavin adenine dinucleotide binding"/>
    <property type="evidence" value="ECO:0007669"/>
    <property type="project" value="InterPro"/>
</dbReference>
<organism evidence="2 3">
    <name type="scientific">Rotaria sordida</name>
    <dbReference type="NCBI Taxonomy" id="392033"/>
    <lineage>
        <taxon>Eukaryota</taxon>
        <taxon>Metazoa</taxon>
        <taxon>Spiralia</taxon>
        <taxon>Gnathifera</taxon>
        <taxon>Rotifera</taxon>
        <taxon>Eurotatoria</taxon>
        <taxon>Bdelloidea</taxon>
        <taxon>Philodinida</taxon>
        <taxon>Philodinidae</taxon>
        <taxon>Rotaria</taxon>
    </lineage>
</organism>
<evidence type="ECO:0000313" key="3">
    <source>
        <dbReference type="Proteomes" id="UP000663889"/>
    </source>
</evidence>
<protein>
    <recommendedName>
        <fullName evidence="4">Glucose-methanol-choline oxidoreductase N-terminal domain-containing protein</fullName>
    </recommendedName>
</protein>
<comment type="similarity">
    <text evidence="1">Belongs to the GMC oxidoreductase family.</text>
</comment>
<name>A0A814TL80_9BILA</name>
<dbReference type="EMBL" id="CAJNOU010001162">
    <property type="protein sequence ID" value="CAF1161617.1"/>
    <property type="molecule type" value="Genomic_DNA"/>
</dbReference>
<proteinExistence type="inferred from homology"/>
<dbReference type="Gene3D" id="3.50.50.60">
    <property type="entry name" value="FAD/NAD(P)-binding domain"/>
    <property type="match status" value="1"/>
</dbReference>
<accession>A0A814TL80</accession>
<evidence type="ECO:0008006" key="4">
    <source>
        <dbReference type="Google" id="ProtNLM"/>
    </source>
</evidence>
<dbReference type="SUPFAM" id="SSF51905">
    <property type="entry name" value="FAD/NAD(P)-binding domain"/>
    <property type="match status" value="1"/>
</dbReference>
<dbReference type="InterPro" id="IPR036188">
    <property type="entry name" value="FAD/NAD-bd_sf"/>
</dbReference>
<dbReference type="PANTHER" id="PTHR11552">
    <property type="entry name" value="GLUCOSE-METHANOL-CHOLINE GMC OXIDOREDUCTASE"/>
    <property type="match status" value="1"/>
</dbReference>
<dbReference type="PANTHER" id="PTHR11552:SF147">
    <property type="entry name" value="CHOLINE DEHYDROGENASE, MITOCHONDRIAL"/>
    <property type="match status" value="1"/>
</dbReference>
<dbReference type="AlphaFoldDB" id="A0A814TL80"/>